<organism evidence="2 3">
    <name type="scientific">Dryococelus australis</name>
    <dbReference type="NCBI Taxonomy" id="614101"/>
    <lineage>
        <taxon>Eukaryota</taxon>
        <taxon>Metazoa</taxon>
        <taxon>Ecdysozoa</taxon>
        <taxon>Arthropoda</taxon>
        <taxon>Hexapoda</taxon>
        <taxon>Insecta</taxon>
        <taxon>Pterygota</taxon>
        <taxon>Neoptera</taxon>
        <taxon>Polyneoptera</taxon>
        <taxon>Phasmatodea</taxon>
        <taxon>Verophasmatodea</taxon>
        <taxon>Anareolatae</taxon>
        <taxon>Phasmatidae</taxon>
        <taxon>Eurycanthinae</taxon>
        <taxon>Dryococelus</taxon>
    </lineage>
</organism>
<evidence type="ECO:0000313" key="2">
    <source>
        <dbReference type="EMBL" id="KAJ8869354.1"/>
    </source>
</evidence>
<dbReference type="EMBL" id="JARBHB010000014">
    <property type="protein sequence ID" value="KAJ8869354.1"/>
    <property type="molecule type" value="Genomic_DNA"/>
</dbReference>
<feature type="compositionally biased region" description="Basic and acidic residues" evidence="1">
    <location>
        <begin position="485"/>
        <end position="495"/>
    </location>
</feature>
<gene>
    <name evidence="2" type="ORF">PR048_030929</name>
</gene>
<accession>A0ABQ9GE39</accession>
<feature type="region of interest" description="Disordered" evidence="1">
    <location>
        <begin position="485"/>
        <end position="530"/>
    </location>
</feature>
<protein>
    <submittedName>
        <fullName evidence="2">Uncharacterized protein</fullName>
    </submittedName>
</protein>
<keyword evidence="3" id="KW-1185">Reference proteome</keyword>
<dbReference type="Proteomes" id="UP001159363">
    <property type="component" value="Chromosome 13"/>
</dbReference>
<sequence length="530" mass="59330">MFNNSGRSEGSSKAGAEPMTSDVEDWVYLTQDRVHLLQDVRIHTNPCRDYLCGVSSSATYSLLLVISKRRVTSYESEQPRGRPGALLVYGACQNNYFSVKCPTPRTCCTPRISMVRAVQNIVSAKTILSVYLAPNHVRGRGDVEVRLLASHQGDPGSIPSWVTPDFCCPNIEVLRADEGEGRRNELDSRRGRPKIFACGNRAGRCRWSVDFLTSFHRIGSQDLDVKSHPNIFTHSLAWSNRRMSCICRDSQWTMSVVTGWVSARPHTQCPSDSRSVCSKEVAQLGVPGGRRQVPNLGGVPTGCVESLASQHCLPTAFSPRHFTLYIILCLTDKVAGRLAWVCSHVCLRTAFKKRYACVYDFQFLHFSLQPVFVIVKRAQTGIFTAIYSPIVQPAGFSQSQTSLPLVTPSFFCRSEQPLIHSSIPTQLNVWHEKPTAIFIALVVTFWKVQRTPSRAERTRLSRVEWFGQPLTSGSCEAMRAKRDEYGAAPKCEGEANGRSPRKPADQRDRPTLFPRAKIRERPLRESNLAH</sequence>
<evidence type="ECO:0000313" key="3">
    <source>
        <dbReference type="Proteomes" id="UP001159363"/>
    </source>
</evidence>
<reference evidence="2 3" key="1">
    <citation type="submission" date="2023-02" db="EMBL/GenBank/DDBJ databases">
        <title>LHISI_Scaffold_Assembly.</title>
        <authorList>
            <person name="Stuart O.P."/>
            <person name="Cleave R."/>
            <person name="Magrath M.J.L."/>
            <person name="Mikheyev A.S."/>
        </authorList>
    </citation>
    <scope>NUCLEOTIDE SEQUENCE [LARGE SCALE GENOMIC DNA]</scope>
    <source>
        <strain evidence="2">Daus_M_001</strain>
        <tissue evidence="2">Leg muscle</tissue>
    </source>
</reference>
<evidence type="ECO:0000256" key="1">
    <source>
        <dbReference type="SAM" id="MobiDB-lite"/>
    </source>
</evidence>
<name>A0ABQ9GE39_9NEOP</name>
<proteinExistence type="predicted"/>
<comment type="caution">
    <text evidence="2">The sequence shown here is derived from an EMBL/GenBank/DDBJ whole genome shotgun (WGS) entry which is preliminary data.</text>
</comment>